<evidence type="ECO:0000313" key="1">
    <source>
        <dbReference type="EMBL" id="GJT40904.1"/>
    </source>
</evidence>
<gene>
    <name evidence="1" type="ORF">Tco_0940769</name>
</gene>
<reference evidence="1" key="1">
    <citation type="journal article" date="2022" name="Int. J. Mol. Sci.">
        <title>Draft Genome of Tanacetum Coccineum: Genomic Comparison of Closely Related Tanacetum-Family Plants.</title>
        <authorList>
            <person name="Yamashiro T."/>
            <person name="Shiraishi A."/>
            <person name="Nakayama K."/>
            <person name="Satake H."/>
        </authorList>
    </citation>
    <scope>NUCLEOTIDE SEQUENCE</scope>
</reference>
<keyword evidence="2" id="KW-1185">Reference proteome</keyword>
<proteinExistence type="predicted"/>
<accession>A0ABQ5DV10</accession>
<evidence type="ECO:0000313" key="2">
    <source>
        <dbReference type="Proteomes" id="UP001151760"/>
    </source>
</evidence>
<dbReference type="EMBL" id="BQNB010015514">
    <property type="protein sequence ID" value="GJT40904.1"/>
    <property type="molecule type" value="Genomic_DNA"/>
</dbReference>
<protein>
    <submittedName>
        <fullName evidence="1">Uncharacterized protein</fullName>
    </submittedName>
</protein>
<dbReference type="Proteomes" id="UP001151760">
    <property type="component" value="Unassembled WGS sequence"/>
</dbReference>
<reference evidence="1" key="2">
    <citation type="submission" date="2022-01" db="EMBL/GenBank/DDBJ databases">
        <authorList>
            <person name="Yamashiro T."/>
            <person name="Shiraishi A."/>
            <person name="Satake H."/>
            <person name="Nakayama K."/>
        </authorList>
    </citation>
    <scope>NUCLEOTIDE SEQUENCE</scope>
</reference>
<name>A0ABQ5DV10_9ASTR</name>
<sequence>MPKRAWTKKDHTKFGKIGCCKGTWDGLQADAEDSMTLSDTYAGNYVKEILLNLNLPDHMSVLTELEVHIKMEMEVPGSSKVKIHYHMLILDPQL</sequence>
<comment type="caution">
    <text evidence="1">The sequence shown here is derived from an EMBL/GenBank/DDBJ whole genome shotgun (WGS) entry which is preliminary data.</text>
</comment>
<organism evidence="1 2">
    <name type="scientific">Tanacetum coccineum</name>
    <dbReference type="NCBI Taxonomy" id="301880"/>
    <lineage>
        <taxon>Eukaryota</taxon>
        <taxon>Viridiplantae</taxon>
        <taxon>Streptophyta</taxon>
        <taxon>Embryophyta</taxon>
        <taxon>Tracheophyta</taxon>
        <taxon>Spermatophyta</taxon>
        <taxon>Magnoliopsida</taxon>
        <taxon>eudicotyledons</taxon>
        <taxon>Gunneridae</taxon>
        <taxon>Pentapetalae</taxon>
        <taxon>asterids</taxon>
        <taxon>campanulids</taxon>
        <taxon>Asterales</taxon>
        <taxon>Asteraceae</taxon>
        <taxon>Asteroideae</taxon>
        <taxon>Anthemideae</taxon>
        <taxon>Anthemidinae</taxon>
        <taxon>Tanacetum</taxon>
    </lineage>
</organism>